<keyword evidence="7" id="KW-0256">Endoplasmic reticulum</keyword>
<sequence length="203" mass="22469">SPSKVFCSRSFQTTSVTLSFMSLLLAMHSEVQEKVRQEVKAAIGSSGCLDYDTTIHKLKYTTQVMNETLRLYPPSLTVSPLRSPSTCIHSSISYPAYCLAFAICTYFITPSYLFLSNSANIFFGFSPENKGSYRKNAFQPFGVGPRCCVGYKLALVQALYITARMVADFKIELGEAQKGVIEMRSSGMMAAPGNGPWIKFTRL</sequence>
<evidence type="ECO:0000256" key="11">
    <source>
        <dbReference type="ARBA" id="ARBA00023033"/>
    </source>
</evidence>
<evidence type="ECO:0000313" key="18">
    <source>
        <dbReference type="Proteomes" id="UP000001555"/>
    </source>
</evidence>
<dbReference type="PaxDb" id="6945-B7QJS4"/>
<dbReference type="InterPro" id="IPR036396">
    <property type="entry name" value="Cyt_P450_sf"/>
</dbReference>
<name>B7QJS4_IXOSC</name>
<dbReference type="VEuPathDB" id="VectorBase:ISCP_010663"/>
<comment type="cofactor">
    <cofactor evidence="1">
        <name>heme</name>
        <dbReference type="ChEBI" id="CHEBI:30413"/>
    </cofactor>
</comment>
<dbReference type="AlphaFoldDB" id="B7QJS4"/>
<reference evidence="16 18" key="1">
    <citation type="submission" date="2008-03" db="EMBL/GenBank/DDBJ databases">
        <title>Annotation of Ixodes scapularis.</title>
        <authorList>
            <consortium name="Ixodes scapularis Genome Project Consortium"/>
            <person name="Caler E."/>
            <person name="Hannick L.I."/>
            <person name="Bidwell S."/>
            <person name="Joardar V."/>
            <person name="Thiagarajan M."/>
            <person name="Amedeo P."/>
            <person name="Galinsky K.J."/>
            <person name="Schobel S."/>
            <person name="Inman J."/>
            <person name="Hostetler J."/>
            <person name="Miller J."/>
            <person name="Hammond M."/>
            <person name="Megy K."/>
            <person name="Lawson D."/>
            <person name="Kodira C."/>
            <person name="Sutton G."/>
            <person name="Meyer J."/>
            <person name="Hill C.A."/>
            <person name="Birren B."/>
            <person name="Nene V."/>
            <person name="Collins F."/>
            <person name="Alarcon-Chaidez F."/>
            <person name="Wikel S."/>
            <person name="Strausberg R."/>
        </authorList>
    </citation>
    <scope>NUCLEOTIDE SEQUENCE [LARGE SCALE GENOMIC DNA]</scope>
    <source>
        <strain evidence="18">Wikel</strain>
        <strain evidence="16">Wikel colony</strain>
    </source>
</reference>
<organism>
    <name type="scientific">Ixodes scapularis</name>
    <name type="common">Black-legged tick</name>
    <name type="synonym">Deer tick</name>
    <dbReference type="NCBI Taxonomy" id="6945"/>
    <lineage>
        <taxon>Eukaryota</taxon>
        <taxon>Metazoa</taxon>
        <taxon>Ecdysozoa</taxon>
        <taxon>Arthropoda</taxon>
        <taxon>Chelicerata</taxon>
        <taxon>Arachnida</taxon>
        <taxon>Acari</taxon>
        <taxon>Parasitiformes</taxon>
        <taxon>Ixodida</taxon>
        <taxon>Ixodoidea</taxon>
        <taxon>Ixodidae</taxon>
        <taxon>Ixodinae</taxon>
        <taxon>Ixodes</taxon>
    </lineage>
</organism>
<keyword evidence="10 13" id="KW-0408">Iron</keyword>
<evidence type="ECO:0000256" key="3">
    <source>
        <dbReference type="ARBA" id="ARBA00004406"/>
    </source>
</evidence>
<keyword evidence="14" id="KW-1133">Transmembrane helix</keyword>
<keyword evidence="14" id="KW-0812">Transmembrane</keyword>
<dbReference type="GO" id="GO:0005506">
    <property type="term" value="F:iron ion binding"/>
    <property type="evidence" value="ECO:0007669"/>
    <property type="project" value="InterPro"/>
</dbReference>
<evidence type="ECO:0000256" key="10">
    <source>
        <dbReference type="ARBA" id="ARBA00023004"/>
    </source>
</evidence>
<feature type="signal peptide" evidence="15">
    <location>
        <begin position="1"/>
        <end position="26"/>
    </location>
</feature>
<dbReference type="OrthoDB" id="6502656at2759"/>
<evidence type="ECO:0000256" key="2">
    <source>
        <dbReference type="ARBA" id="ARBA00004174"/>
    </source>
</evidence>
<evidence type="ECO:0000256" key="9">
    <source>
        <dbReference type="ARBA" id="ARBA00023002"/>
    </source>
</evidence>
<dbReference type="GO" id="GO:0005789">
    <property type="term" value="C:endoplasmic reticulum membrane"/>
    <property type="evidence" value="ECO:0007669"/>
    <property type="project" value="UniProtKB-SubCell"/>
</dbReference>
<dbReference type="EC" id="1.14.14.1" evidence="16"/>
<dbReference type="Pfam" id="PF00067">
    <property type="entry name" value="p450"/>
    <property type="match status" value="2"/>
</dbReference>
<keyword evidence="18" id="KW-1185">Reference proteome</keyword>
<dbReference type="GO" id="GO:0016712">
    <property type="term" value="F:oxidoreductase activity, acting on paired donors, with incorporation or reduction of molecular oxygen, reduced flavin or flavoprotein as one donor, and incorporation of one atom of oxygen"/>
    <property type="evidence" value="ECO:0007669"/>
    <property type="project" value="UniProtKB-EC"/>
</dbReference>
<evidence type="ECO:0000256" key="6">
    <source>
        <dbReference type="ARBA" id="ARBA00022723"/>
    </source>
</evidence>
<dbReference type="PROSITE" id="PS00086">
    <property type="entry name" value="CYTOCHROME_P450"/>
    <property type="match status" value="1"/>
</dbReference>
<comment type="similarity">
    <text evidence="4 13">Belongs to the cytochrome P450 family.</text>
</comment>
<dbReference type="PANTHER" id="PTHR24292">
    <property type="entry name" value="CYTOCHROME P450"/>
    <property type="match status" value="1"/>
</dbReference>
<feature type="non-terminal residue" evidence="16">
    <location>
        <position position="1"/>
    </location>
</feature>
<evidence type="ECO:0000256" key="7">
    <source>
        <dbReference type="ARBA" id="ARBA00022824"/>
    </source>
</evidence>
<dbReference type="EMBL" id="ABJB010419719">
    <property type="status" value="NOT_ANNOTATED_CDS"/>
    <property type="molecule type" value="Genomic_DNA"/>
</dbReference>
<evidence type="ECO:0000256" key="1">
    <source>
        <dbReference type="ARBA" id="ARBA00001971"/>
    </source>
</evidence>
<dbReference type="PANTHER" id="PTHR24292:SF102">
    <property type="entry name" value="CYTOCHROME P450 FAMILY-RELATED"/>
    <property type="match status" value="1"/>
</dbReference>
<dbReference type="InterPro" id="IPR017972">
    <property type="entry name" value="Cyt_P450_CS"/>
</dbReference>
<reference evidence="17" key="2">
    <citation type="submission" date="2020-05" db="UniProtKB">
        <authorList>
            <consortium name="EnsemblMetazoa"/>
        </authorList>
    </citation>
    <scope>IDENTIFICATION</scope>
    <source>
        <strain evidence="17">wikel</strain>
    </source>
</reference>
<proteinExistence type="inferred from homology"/>
<evidence type="ECO:0000256" key="15">
    <source>
        <dbReference type="SAM" id="SignalP"/>
    </source>
</evidence>
<evidence type="ECO:0000256" key="12">
    <source>
        <dbReference type="ARBA" id="ARBA00023136"/>
    </source>
</evidence>
<gene>
    <name evidence="16" type="ORF">IscW_ISCW015040</name>
</gene>
<dbReference type="InterPro" id="IPR050476">
    <property type="entry name" value="Insect_CytP450_Detox"/>
</dbReference>
<dbReference type="PRINTS" id="PR00385">
    <property type="entry name" value="P450"/>
</dbReference>
<evidence type="ECO:0000256" key="13">
    <source>
        <dbReference type="RuleBase" id="RU000461"/>
    </source>
</evidence>
<keyword evidence="15" id="KW-0732">Signal</keyword>
<accession>B7QJS4</accession>
<feature type="chain" id="PRO_5010959890" evidence="15">
    <location>
        <begin position="27"/>
        <end position="203"/>
    </location>
</feature>
<dbReference type="Gene3D" id="1.10.630.10">
    <property type="entry name" value="Cytochrome P450"/>
    <property type="match status" value="1"/>
</dbReference>
<dbReference type="InterPro" id="IPR001128">
    <property type="entry name" value="Cyt_P450"/>
</dbReference>
<protein>
    <submittedName>
        <fullName evidence="16 17">Cytochrome P450, putative</fullName>
        <ecNumber evidence="16">1.14.14.1</ecNumber>
    </submittedName>
</protein>
<feature type="transmembrane region" description="Helical" evidence="14">
    <location>
        <begin position="94"/>
        <end position="115"/>
    </location>
</feature>
<keyword evidence="8" id="KW-0492">Microsome</keyword>
<keyword evidence="6 13" id="KW-0479">Metal-binding</keyword>
<dbReference type="EnsemblMetazoa" id="ISCW015040-RA">
    <property type="protein sequence ID" value="ISCW015040-PA"/>
    <property type="gene ID" value="ISCW015040"/>
</dbReference>
<dbReference type="VEuPathDB" id="VectorBase:ISCI015040"/>
<evidence type="ECO:0000313" key="17">
    <source>
        <dbReference type="EnsemblMetazoa" id="ISCW015040-PA"/>
    </source>
</evidence>
<keyword evidence="11 13" id="KW-0503">Monooxygenase</keyword>
<keyword evidence="9 13" id="KW-0560">Oxidoreductase</keyword>
<dbReference type="VEuPathDB" id="VectorBase:ISCW015040"/>
<evidence type="ECO:0000256" key="8">
    <source>
        <dbReference type="ARBA" id="ARBA00022848"/>
    </source>
</evidence>
<dbReference type="EMBL" id="DS953833">
    <property type="protein sequence ID" value="EEC19096.1"/>
    <property type="molecule type" value="Genomic_DNA"/>
</dbReference>
<evidence type="ECO:0000256" key="5">
    <source>
        <dbReference type="ARBA" id="ARBA00022617"/>
    </source>
</evidence>
<dbReference type="SUPFAM" id="SSF48264">
    <property type="entry name" value="Cytochrome P450"/>
    <property type="match status" value="1"/>
</dbReference>
<evidence type="ECO:0000256" key="4">
    <source>
        <dbReference type="ARBA" id="ARBA00010617"/>
    </source>
</evidence>
<dbReference type="HOGENOM" id="CLU_001570_5_7_1"/>
<evidence type="ECO:0000313" key="16">
    <source>
        <dbReference type="EMBL" id="EEC19096.1"/>
    </source>
</evidence>
<keyword evidence="5 13" id="KW-0349">Heme</keyword>
<keyword evidence="12 14" id="KW-0472">Membrane</keyword>
<evidence type="ECO:0000256" key="14">
    <source>
        <dbReference type="SAM" id="Phobius"/>
    </source>
</evidence>
<dbReference type="Proteomes" id="UP000001555">
    <property type="component" value="Unassembled WGS sequence"/>
</dbReference>
<dbReference type="STRING" id="6945.B7QJS4"/>
<dbReference type="GO" id="GO:0020037">
    <property type="term" value="F:heme binding"/>
    <property type="evidence" value="ECO:0007669"/>
    <property type="project" value="InterPro"/>
</dbReference>
<comment type="subcellular location">
    <subcellularLocation>
        <location evidence="3">Endoplasmic reticulum membrane</location>
        <topology evidence="3">Peripheral membrane protein</topology>
    </subcellularLocation>
    <subcellularLocation>
        <location evidence="2">Microsome membrane</location>
        <topology evidence="2">Peripheral membrane protein</topology>
    </subcellularLocation>
</comment>